<dbReference type="SUPFAM" id="SSF55073">
    <property type="entry name" value="Nucleotide cyclase"/>
    <property type="match status" value="1"/>
</dbReference>
<evidence type="ECO:0000313" key="4">
    <source>
        <dbReference type="Proteomes" id="UP000266506"/>
    </source>
</evidence>
<dbReference type="Pfam" id="PF00990">
    <property type="entry name" value="GGDEF"/>
    <property type="match status" value="1"/>
</dbReference>
<dbReference type="PROSITE" id="PS50887">
    <property type="entry name" value="GGDEF"/>
    <property type="match status" value="1"/>
</dbReference>
<feature type="transmembrane region" description="Helical" evidence="1">
    <location>
        <begin position="367"/>
        <end position="387"/>
    </location>
</feature>
<dbReference type="NCBIfam" id="TIGR00254">
    <property type="entry name" value="GGDEF"/>
    <property type="match status" value="1"/>
</dbReference>
<accession>A0A397R061</accession>
<keyword evidence="1" id="KW-1133">Transmembrane helix</keyword>
<dbReference type="PANTHER" id="PTHR45138">
    <property type="entry name" value="REGULATORY COMPONENTS OF SENSORY TRANSDUCTION SYSTEM"/>
    <property type="match status" value="1"/>
</dbReference>
<dbReference type="InterPro" id="IPR000160">
    <property type="entry name" value="GGDEF_dom"/>
</dbReference>
<proteinExistence type="predicted"/>
<evidence type="ECO:0000259" key="2">
    <source>
        <dbReference type="PROSITE" id="PS50887"/>
    </source>
</evidence>
<dbReference type="InterPro" id="IPR043128">
    <property type="entry name" value="Rev_trsase/Diguanyl_cyclase"/>
</dbReference>
<dbReference type="SMART" id="SM00267">
    <property type="entry name" value="GGDEF"/>
    <property type="match status" value="1"/>
</dbReference>
<dbReference type="GO" id="GO:0052621">
    <property type="term" value="F:diguanylate cyclase activity"/>
    <property type="evidence" value="ECO:0007669"/>
    <property type="project" value="TreeGrafter"/>
</dbReference>
<feature type="transmembrane region" description="Helical" evidence="1">
    <location>
        <begin position="278"/>
        <end position="301"/>
    </location>
</feature>
<feature type="transmembrane region" description="Helical" evidence="1">
    <location>
        <begin position="337"/>
        <end position="361"/>
    </location>
</feature>
<dbReference type="Gene3D" id="3.30.70.270">
    <property type="match status" value="1"/>
</dbReference>
<dbReference type="InParanoid" id="A0A397R061"/>
<keyword evidence="4" id="KW-1185">Reference proteome</keyword>
<gene>
    <name evidence="3" type="ORF">EI71_01848</name>
</gene>
<reference evidence="3 4" key="1">
    <citation type="submission" date="2018-08" db="EMBL/GenBank/DDBJ databases">
        <title>Genomic Encyclopedia of Archaeal and Bacterial Type Strains, Phase II (KMG-II): from individual species to whole genera.</title>
        <authorList>
            <person name="Goeker M."/>
        </authorList>
    </citation>
    <scope>NUCLEOTIDE SEQUENCE [LARGE SCALE GENOMIC DNA]</scope>
    <source>
        <strain evidence="3 4">ATCC 27112</strain>
    </source>
</reference>
<organism evidence="3 4">
    <name type="scientific">Anaeroplasma bactoclasticum</name>
    <dbReference type="NCBI Taxonomy" id="2088"/>
    <lineage>
        <taxon>Bacteria</taxon>
        <taxon>Bacillati</taxon>
        <taxon>Mycoplasmatota</taxon>
        <taxon>Mollicutes</taxon>
        <taxon>Anaeroplasmatales</taxon>
        <taxon>Anaeroplasmataceae</taxon>
        <taxon>Anaeroplasma</taxon>
    </lineage>
</organism>
<dbReference type="EMBL" id="QXEV01000035">
    <property type="protein sequence ID" value="RIA64827.1"/>
    <property type="molecule type" value="Genomic_DNA"/>
</dbReference>
<evidence type="ECO:0000313" key="3">
    <source>
        <dbReference type="EMBL" id="RIA64827.1"/>
    </source>
</evidence>
<feature type="transmembrane region" description="Helical" evidence="1">
    <location>
        <begin position="182"/>
        <end position="204"/>
    </location>
</feature>
<dbReference type="AlphaFoldDB" id="A0A397R061"/>
<feature type="transmembrane region" description="Helical" evidence="1">
    <location>
        <begin position="12"/>
        <end position="32"/>
    </location>
</feature>
<dbReference type="OrthoDB" id="9804955at2"/>
<sequence>MKRIRDDIKTNFIRYTGPILSIVCFFIILIVAEVLNSHYDSNLNSTLDKYETNWVLVYDGKEEEIVFPFAKDYSIKECELKNTLGDVTDNDIILFKYQYQITDIYVGNELIYHVSFPKSGNVSTTMGTNILSITMQKSYSNKEIRIHMQVENQSKRLMIEDIYLCSRGDYLFSIFKSNTMQLFFASLLLITGTIYLIIYVVIKIKGVKLVSIKEEYFLSLFVFSYSAALWVLTDLHLVFIMTGHLVVNDILSYFSLSIVPIGLVYIVYYILKKYKPFFIILEGIYCLNILLQTLFFITGIADIANMLIVTQVLLFSGLFASIVIVILAMIKEKSKDVILLICGFIIFLVLIGICIIGYMFGPIGFDYNLYFLLAMTVLATVFGYTILKEFVLVMGHHAMMERTIKYAYIDALTGIGNRRSYEESIVKEKAYSGIRHLAIVAFDVNYLKESNDNLGHKAGDELLIATANIIKKHLSEGTGANIFRTGGDEFCAIVHMSKQEIYNKINELNNDIAIWKGLYNPTLSIAVGYAIKEDYPDISLEELAIKADEEMYKNKRYRHAKKQKS</sequence>
<protein>
    <submittedName>
        <fullName evidence="3">Diguanylate cyclase (GGDEF)-like protein</fullName>
    </submittedName>
</protein>
<dbReference type="RefSeq" id="WP_119016912.1">
    <property type="nucleotide sequence ID" value="NZ_QXEV01000035.1"/>
</dbReference>
<name>A0A397R061_9MOLU</name>
<keyword evidence="1" id="KW-0812">Transmembrane</keyword>
<dbReference type="PANTHER" id="PTHR45138:SF9">
    <property type="entry name" value="DIGUANYLATE CYCLASE DGCM-RELATED"/>
    <property type="match status" value="1"/>
</dbReference>
<evidence type="ECO:0000256" key="1">
    <source>
        <dbReference type="SAM" id="Phobius"/>
    </source>
</evidence>
<feature type="transmembrane region" description="Helical" evidence="1">
    <location>
        <begin position="216"/>
        <end position="238"/>
    </location>
</feature>
<comment type="caution">
    <text evidence="3">The sequence shown here is derived from an EMBL/GenBank/DDBJ whole genome shotgun (WGS) entry which is preliminary data.</text>
</comment>
<feature type="transmembrane region" description="Helical" evidence="1">
    <location>
        <begin position="250"/>
        <end position="271"/>
    </location>
</feature>
<keyword evidence="1" id="KW-0472">Membrane</keyword>
<dbReference type="InterPro" id="IPR029787">
    <property type="entry name" value="Nucleotide_cyclase"/>
</dbReference>
<feature type="transmembrane region" description="Helical" evidence="1">
    <location>
        <begin position="307"/>
        <end position="330"/>
    </location>
</feature>
<dbReference type="CDD" id="cd01949">
    <property type="entry name" value="GGDEF"/>
    <property type="match status" value="1"/>
</dbReference>
<dbReference type="Proteomes" id="UP000266506">
    <property type="component" value="Unassembled WGS sequence"/>
</dbReference>
<feature type="domain" description="GGDEF" evidence="2">
    <location>
        <begin position="435"/>
        <end position="565"/>
    </location>
</feature>
<dbReference type="InterPro" id="IPR050469">
    <property type="entry name" value="Diguanylate_Cyclase"/>
</dbReference>